<comment type="caution">
    <text evidence="1">The sequence shown here is derived from an EMBL/GenBank/DDBJ whole genome shotgun (WGS) entry which is preliminary data.</text>
</comment>
<organism evidence="1">
    <name type="scientific">candidate division CPR3 bacterium</name>
    <dbReference type="NCBI Taxonomy" id="2268181"/>
    <lineage>
        <taxon>Bacteria</taxon>
        <taxon>Bacteria division CPR3</taxon>
    </lineage>
</organism>
<dbReference type="EMBL" id="DTGG01000015">
    <property type="protein sequence ID" value="HFZ08566.1"/>
    <property type="molecule type" value="Genomic_DNA"/>
</dbReference>
<protein>
    <recommendedName>
        <fullName evidence="2">Type 4 fimbrial biogenesis protein PilX N-terminal domain-containing protein</fullName>
    </recommendedName>
</protein>
<name>A0A7V3J906_UNCC3</name>
<proteinExistence type="predicted"/>
<evidence type="ECO:0000313" key="1">
    <source>
        <dbReference type="EMBL" id="HFZ08566.1"/>
    </source>
</evidence>
<sequence>MMKLFQMLNAKHHLERLERSEGASKSSALLLTILIAGLISIVSLSVSRLSISEIKMAGGANESAAAYFAAEAGLEDGLARWRWDRNVEVPVGATETSGSIRRCNISTTQCAEGNPPSITVGPEDKYYDLKIWYKADKATGELKKDESKEFFISWPSDLTSLTLTRSDVQNVNSEATATVSMEVMAYKKTDMTPAVLNGDACGKLLTKTTENSTTISLSGDSNNEYVLRIKPWIGSNSSGTDANGISGYAAGPAPVAKDASKGLYVTYTLTPSPSNINIDSGFHYIESTGYYKNTKRKLVAKIDRKSGTILSVYDFVIYAGTELKQ</sequence>
<evidence type="ECO:0008006" key="2">
    <source>
        <dbReference type="Google" id="ProtNLM"/>
    </source>
</evidence>
<gene>
    <name evidence="1" type="ORF">ENV41_00330</name>
</gene>
<reference evidence="1" key="1">
    <citation type="journal article" date="2020" name="mSystems">
        <title>Genome- and Community-Level Interaction Insights into Carbon Utilization and Element Cycling Functions of Hydrothermarchaeota in Hydrothermal Sediment.</title>
        <authorList>
            <person name="Zhou Z."/>
            <person name="Liu Y."/>
            <person name="Xu W."/>
            <person name="Pan J."/>
            <person name="Luo Z.H."/>
            <person name="Li M."/>
        </authorList>
    </citation>
    <scope>NUCLEOTIDE SEQUENCE [LARGE SCALE GENOMIC DNA]</scope>
    <source>
        <strain evidence="1">SpSt-757</strain>
    </source>
</reference>
<dbReference type="AlphaFoldDB" id="A0A7V3J906"/>
<accession>A0A7V3J906</accession>